<evidence type="ECO:0000313" key="5">
    <source>
        <dbReference type="EMBL" id="MVQ32290.1"/>
    </source>
</evidence>
<accession>A0A6N8J1X7</accession>
<evidence type="ECO:0000256" key="1">
    <source>
        <dbReference type="ARBA" id="ARBA00001954"/>
    </source>
</evidence>
<name>A0A6N8J1X7_9BURK</name>
<evidence type="ECO:0000256" key="3">
    <source>
        <dbReference type="ARBA" id="ARBA00023194"/>
    </source>
</evidence>
<dbReference type="InterPro" id="IPR003819">
    <property type="entry name" value="TauD/TfdA-like"/>
</dbReference>
<keyword evidence="3" id="KW-0045">Antibiotic biosynthesis</keyword>
<evidence type="ECO:0000313" key="6">
    <source>
        <dbReference type="Proteomes" id="UP000469385"/>
    </source>
</evidence>
<organism evidence="5 6">
    <name type="scientific">Ramlibacter pinisoli</name>
    <dbReference type="NCBI Taxonomy" id="2682844"/>
    <lineage>
        <taxon>Bacteria</taxon>
        <taxon>Pseudomonadati</taxon>
        <taxon>Pseudomonadota</taxon>
        <taxon>Betaproteobacteria</taxon>
        <taxon>Burkholderiales</taxon>
        <taxon>Comamonadaceae</taxon>
        <taxon>Ramlibacter</taxon>
    </lineage>
</organism>
<dbReference type="SUPFAM" id="SSF51197">
    <property type="entry name" value="Clavaminate synthase-like"/>
    <property type="match status" value="1"/>
</dbReference>
<evidence type="ECO:0000259" key="4">
    <source>
        <dbReference type="Pfam" id="PF02668"/>
    </source>
</evidence>
<reference evidence="5 6" key="1">
    <citation type="submission" date="2019-12" db="EMBL/GenBank/DDBJ databases">
        <authorList>
            <person name="Huq M.A."/>
        </authorList>
    </citation>
    <scope>NUCLEOTIDE SEQUENCE [LARGE SCALE GENOMIC DNA]</scope>
    <source>
        <strain evidence="5 6">MAH-25</strain>
    </source>
</reference>
<dbReference type="AlphaFoldDB" id="A0A6N8J1X7"/>
<keyword evidence="6" id="KW-1185">Reference proteome</keyword>
<evidence type="ECO:0000256" key="2">
    <source>
        <dbReference type="ARBA" id="ARBA00023002"/>
    </source>
</evidence>
<feature type="domain" description="TauD/TfdA-like" evidence="4">
    <location>
        <begin position="95"/>
        <end position="348"/>
    </location>
</feature>
<dbReference type="Pfam" id="PF02668">
    <property type="entry name" value="TauD"/>
    <property type="match status" value="1"/>
</dbReference>
<gene>
    <name evidence="5" type="ORF">GON04_22735</name>
</gene>
<dbReference type="PANTHER" id="PTHR10696:SF56">
    <property type="entry name" value="TAUD_TFDA-LIKE DOMAIN-CONTAINING PROTEIN"/>
    <property type="match status" value="1"/>
</dbReference>
<protein>
    <recommendedName>
        <fullName evidence="4">TauD/TfdA-like domain-containing protein</fullName>
    </recommendedName>
</protein>
<dbReference type="PANTHER" id="PTHR10696">
    <property type="entry name" value="GAMMA-BUTYROBETAINE HYDROXYLASE-RELATED"/>
    <property type="match status" value="1"/>
</dbReference>
<dbReference type="GO" id="GO:0016706">
    <property type="term" value="F:2-oxoglutarate-dependent dioxygenase activity"/>
    <property type="evidence" value="ECO:0007669"/>
    <property type="project" value="UniProtKB-ARBA"/>
</dbReference>
<comment type="cofactor">
    <cofactor evidence="1">
        <name>Fe(2+)</name>
        <dbReference type="ChEBI" id="CHEBI:29033"/>
    </cofactor>
</comment>
<dbReference type="GO" id="GO:0017000">
    <property type="term" value="P:antibiotic biosynthetic process"/>
    <property type="evidence" value="ECO:0007669"/>
    <property type="project" value="UniProtKB-KW"/>
</dbReference>
<dbReference type="InterPro" id="IPR042098">
    <property type="entry name" value="TauD-like_sf"/>
</dbReference>
<comment type="caution">
    <text evidence="5">The sequence shown here is derived from an EMBL/GenBank/DDBJ whole genome shotgun (WGS) entry which is preliminary data.</text>
</comment>
<dbReference type="Gene3D" id="3.60.130.10">
    <property type="entry name" value="Clavaminate synthase-like"/>
    <property type="match status" value="1"/>
</dbReference>
<dbReference type="InterPro" id="IPR050411">
    <property type="entry name" value="AlphaKG_dependent_hydroxylases"/>
</dbReference>
<proteinExistence type="predicted"/>
<dbReference type="Proteomes" id="UP000469385">
    <property type="component" value="Unassembled WGS sequence"/>
</dbReference>
<sequence length="391" mass="44268">MVIVNPRLSGNANVVPDFAKSVRRGKSNLTAIDNHLAQISMSAMHSRYEHPSAWTGEDMQRRTDWVLQLDHQDNVLLHRAVLQARRRGLGIPHLKAADLDLGRLASKLAWLRAEVAMRRGFVLVRGFDIDRYSLEDAALAYWAVGTHLGSGTAQNAQGDVLGHVTNIGVDFRTDPRARGYQSKLRLPFHNDGQDVVGLLCLHPAQSGGESLIVSSTTVYNEVLRLRPDLMAVAHQNFCLDRRGEAPVGKAPWYAGPLFNRVGEVLFCRYNRTYIESAQRFDDVPRLSGQQVELLDLIDRLCSDPRLCLSMELQRGDMQFISNYTVLHSRTQYEDGPDPAKRRYLLRLWLDTGLFDELPASFADRYEDIRQWQLKPQAPIFDLAHVHTELAH</sequence>
<dbReference type="EMBL" id="WSEL01000009">
    <property type="protein sequence ID" value="MVQ32290.1"/>
    <property type="molecule type" value="Genomic_DNA"/>
</dbReference>
<keyword evidence="2" id="KW-0560">Oxidoreductase</keyword>